<keyword evidence="2" id="KW-0808">Transferase</keyword>
<protein>
    <submittedName>
        <fullName evidence="4">O-methyltransferase</fullName>
    </submittedName>
</protein>
<dbReference type="AlphaFoldDB" id="A0A918P5F3"/>
<sequence length="196" mass="21645">MITQDQWNFLEALHEEGERFDREAPAGATTRRNITFQTGQFLYQLVKSSAARRIVEVGTSNGCSTLWLALAARTNQGHVTTIDISAQAQEAALGNLDALGLGPMATLVCQDAGEWLAAQESSPVDFLFLDADRGHYPAYWPHISRMLRPGGLVVMDNALSHESECRPFVEMVRATPGWFFATYPVGKGQFVILKDE</sequence>
<keyword evidence="5" id="KW-1185">Reference proteome</keyword>
<gene>
    <name evidence="4" type="ORF">GCM10011289_28020</name>
</gene>
<organism evidence="4 5">
    <name type="scientific">Paludibacterium paludis</name>
    <dbReference type="NCBI Taxonomy" id="1225769"/>
    <lineage>
        <taxon>Bacteria</taxon>
        <taxon>Pseudomonadati</taxon>
        <taxon>Pseudomonadota</taxon>
        <taxon>Betaproteobacteria</taxon>
        <taxon>Neisseriales</taxon>
        <taxon>Chromobacteriaceae</taxon>
        <taxon>Paludibacterium</taxon>
    </lineage>
</organism>
<dbReference type="SUPFAM" id="SSF53335">
    <property type="entry name" value="S-adenosyl-L-methionine-dependent methyltransferases"/>
    <property type="match status" value="1"/>
</dbReference>
<dbReference type="Gene3D" id="3.40.50.150">
    <property type="entry name" value="Vaccinia Virus protein VP39"/>
    <property type="match status" value="1"/>
</dbReference>
<dbReference type="PANTHER" id="PTHR43167">
    <property type="entry name" value="PUTATIVE (AFU_ORTHOLOGUE AFUA_6G01830)-RELATED"/>
    <property type="match status" value="1"/>
</dbReference>
<evidence type="ECO:0000313" key="5">
    <source>
        <dbReference type="Proteomes" id="UP000645257"/>
    </source>
</evidence>
<name>A0A918P5F3_9NEIS</name>
<dbReference type="InterPro" id="IPR002935">
    <property type="entry name" value="SAM_O-MeTrfase"/>
</dbReference>
<dbReference type="GO" id="GO:0032259">
    <property type="term" value="P:methylation"/>
    <property type="evidence" value="ECO:0007669"/>
    <property type="project" value="UniProtKB-KW"/>
</dbReference>
<accession>A0A918P5F3</accession>
<dbReference type="GO" id="GO:0008171">
    <property type="term" value="F:O-methyltransferase activity"/>
    <property type="evidence" value="ECO:0007669"/>
    <property type="project" value="InterPro"/>
</dbReference>
<dbReference type="EMBL" id="BMYX01000017">
    <property type="protein sequence ID" value="GGY22568.1"/>
    <property type="molecule type" value="Genomic_DNA"/>
</dbReference>
<dbReference type="Pfam" id="PF01596">
    <property type="entry name" value="Methyltransf_3"/>
    <property type="match status" value="1"/>
</dbReference>
<reference evidence="4" key="2">
    <citation type="submission" date="2020-09" db="EMBL/GenBank/DDBJ databases">
        <authorList>
            <person name="Sun Q."/>
            <person name="Kim S."/>
        </authorList>
    </citation>
    <scope>NUCLEOTIDE SEQUENCE</scope>
    <source>
        <strain evidence="4">KCTC 32182</strain>
    </source>
</reference>
<evidence type="ECO:0000256" key="1">
    <source>
        <dbReference type="ARBA" id="ARBA00022603"/>
    </source>
</evidence>
<keyword evidence="1" id="KW-0489">Methyltransferase</keyword>
<comment type="caution">
    <text evidence="4">The sequence shown here is derived from an EMBL/GenBank/DDBJ whole genome shotgun (WGS) entry which is preliminary data.</text>
</comment>
<dbReference type="PROSITE" id="PS51682">
    <property type="entry name" value="SAM_OMT_I"/>
    <property type="match status" value="1"/>
</dbReference>
<keyword evidence="3" id="KW-0949">S-adenosyl-L-methionine</keyword>
<evidence type="ECO:0000313" key="4">
    <source>
        <dbReference type="EMBL" id="GGY22568.1"/>
    </source>
</evidence>
<reference evidence="4" key="1">
    <citation type="journal article" date="2014" name="Int. J. Syst. Evol. Microbiol.">
        <title>Complete genome sequence of Corynebacterium casei LMG S-19264T (=DSM 44701T), isolated from a smear-ripened cheese.</title>
        <authorList>
            <consortium name="US DOE Joint Genome Institute (JGI-PGF)"/>
            <person name="Walter F."/>
            <person name="Albersmeier A."/>
            <person name="Kalinowski J."/>
            <person name="Ruckert C."/>
        </authorList>
    </citation>
    <scope>NUCLEOTIDE SEQUENCE</scope>
    <source>
        <strain evidence="4">KCTC 32182</strain>
    </source>
</reference>
<dbReference type="InterPro" id="IPR029063">
    <property type="entry name" value="SAM-dependent_MTases_sf"/>
</dbReference>
<dbReference type="CDD" id="cd02440">
    <property type="entry name" value="AdoMet_MTases"/>
    <property type="match status" value="1"/>
</dbReference>
<evidence type="ECO:0000256" key="2">
    <source>
        <dbReference type="ARBA" id="ARBA00022679"/>
    </source>
</evidence>
<dbReference type="PANTHER" id="PTHR43167:SF1">
    <property type="entry name" value="PUTATIVE (AFU_ORTHOLOGUE AFUA_6G01830)-RELATED"/>
    <property type="match status" value="1"/>
</dbReference>
<evidence type="ECO:0000256" key="3">
    <source>
        <dbReference type="ARBA" id="ARBA00022691"/>
    </source>
</evidence>
<dbReference type="RefSeq" id="WP_189535382.1">
    <property type="nucleotide sequence ID" value="NZ_BMYX01000017.1"/>
</dbReference>
<dbReference type="Proteomes" id="UP000645257">
    <property type="component" value="Unassembled WGS sequence"/>
</dbReference>
<proteinExistence type="predicted"/>